<sequence>MALKSVYSAADDIPAEHKAFYKEDGDKFVLDIDGIDDHPKVRGVITANRENIRKRDEYKAKVTELESRVSGLPEDFDADEWARLKAGEGGKPDEAIQALKDQHARAIEALKQKHAGELSAKDQQIGERDSYIDRTLADGGLKDALLEVGVDPDLLDGALASLRPNVKVQRSDDGNRKAIVETDLGEIGVPEFVKEWAAGKGKAYLGKPSGPGAEGNNGNSRGKNLPAGNFGGDKGERTKAIAAKFPELAQG</sequence>
<evidence type="ECO:0000313" key="2">
    <source>
        <dbReference type="EMBL" id="SMF65747.1"/>
    </source>
</evidence>
<dbReference type="STRING" id="464029.SAMN02982989_3400"/>
<feature type="region of interest" description="Disordered" evidence="1">
    <location>
        <begin position="205"/>
        <end position="236"/>
    </location>
</feature>
<name>A0A1X7G9D3_9HYPH</name>
<dbReference type="AlphaFoldDB" id="A0A1X7G9D3"/>
<organism evidence="2 3">
    <name type="scientific">Xaviernesmea oryzae</name>
    <dbReference type="NCBI Taxonomy" id="464029"/>
    <lineage>
        <taxon>Bacteria</taxon>
        <taxon>Pseudomonadati</taxon>
        <taxon>Pseudomonadota</taxon>
        <taxon>Alphaproteobacteria</taxon>
        <taxon>Hyphomicrobiales</taxon>
        <taxon>Rhizobiaceae</taxon>
        <taxon>Rhizobium/Agrobacterium group</taxon>
        <taxon>Xaviernesmea</taxon>
    </lineage>
</organism>
<dbReference type="RefSeq" id="WP_085424107.1">
    <property type="nucleotide sequence ID" value="NZ_FXAF01000011.1"/>
</dbReference>
<gene>
    <name evidence="2" type="ORF">SAMN02982989_3400</name>
</gene>
<dbReference type="OrthoDB" id="8085812at2"/>
<reference evidence="3" key="1">
    <citation type="submission" date="2017-04" db="EMBL/GenBank/DDBJ databases">
        <authorList>
            <person name="Varghese N."/>
            <person name="Submissions S."/>
        </authorList>
    </citation>
    <scope>NUCLEOTIDE SEQUENCE [LARGE SCALE GENOMIC DNA]</scope>
    <source>
        <strain evidence="3">B4P</strain>
    </source>
</reference>
<dbReference type="Proteomes" id="UP000192903">
    <property type="component" value="Unassembled WGS sequence"/>
</dbReference>
<keyword evidence="3" id="KW-1185">Reference proteome</keyword>
<protein>
    <submittedName>
        <fullName evidence="2">Uncharacterized protein</fullName>
    </submittedName>
</protein>
<accession>A0A1X7G9D3</accession>
<dbReference type="EMBL" id="FXAF01000011">
    <property type="protein sequence ID" value="SMF65747.1"/>
    <property type="molecule type" value="Genomic_DNA"/>
</dbReference>
<evidence type="ECO:0000256" key="1">
    <source>
        <dbReference type="SAM" id="MobiDB-lite"/>
    </source>
</evidence>
<evidence type="ECO:0000313" key="3">
    <source>
        <dbReference type="Proteomes" id="UP000192903"/>
    </source>
</evidence>
<proteinExistence type="predicted"/>